<feature type="coiled-coil region" evidence="1">
    <location>
        <begin position="240"/>
        <end position="274"/>
    </location>
</feature>
<reference evidence="3" key="1">
    <citation type="journal article" date="2017" name="Gigascience">
        <title>The genome draft of coconut (Cocos nucifera).</title>
        <authorList>
            <person name="Xiao Y."/>
            <person name="Xu P."/>
            <person name="Fan H."/>
            <person name="Baudouin L."/>
            <person name="Xia W."/>
            <person name="Bocs S."/>
            <person name="Xu J."/>
            <person name="Li Q."/>
            <person name="Guo A."/>
            <person name="Zhou L."/>
            <person name="Li J."/>
            <person name="Wu Y."/>
            <person name="Ma Z."/>
            <person name="Armero A."/>
            <person name="Issali A.E."/>
            <person name="Liu N."/>
            <person name="Peng M."/>
            <person name="Yang Y."/>
        </authorList>
    </citation>
    <scope>NUCLEOTIDE SEQUENCE</scope>
    <source>
        <tissue evidence="3">Spear leaf of Hainan Tall coconut</tissue>
    </source>
</reference>
<proteinExistence type="predicted"/>
<organism evidence="3 4">
    <name type="scientific">Cocos nucifera</name>
    <name type="common">Coconut palm</name>
    <dbReference type="NCBI Taxonomy" id="13894"/>
    <lineage>
        <taxon>Eukaryota</taxon>
        <taxon>Viridiplantae</taxon>
        <taxon>Streptophyta</taxon>
        <taxon>Embryophyta</taxon>
        <taxon>Tracheophyta</taxon>
        <taxon>Spermatophyta</taxon>
        <taxon>Magnoliopsida</taxon>
        <taxon>Liliopsida</taxon>
        <taxon>Arecaceae</taxon>
        <taxon>Arecoideae</taxon>
        <taxon>Cocoseae</taxon>
        <taxon>Attaleinae</taxon>
        <taxon>Cocos</taxon>
    </lineage>
</organism>
<keyword evidence="2" id="KW-0812">Transmembrane</keyword>
<sequence>MSSSFSTFILIGPQFLLEGYSSSLLGFLPFIFFFLMASSKNTAGYRSSQTPSIRREIEGNPQNDTEEAMFERGHLDLGESSGDILGPLAKKSILLDANISRLRKYYYIPSWYRVMAPVNVVQALPVQSHAHNGEGSNQVEAEKGKVVEPPTFSTEYGPNTSSREATVMVGMRIKATDQALQDRRPTEELMKMVMLPADWEMAHDITILYVALNGFARLNFELENKAQTTNARAKVVGELLHATEEQEKKYQEKLAKLEAKLGISQNKSTNLEEEFG</sequence>
<accession>A0A8K0IBD9</accession>
<dbReference type="AlphaFoldDB" id="A0A8K0IBD9"/>
<evidence type="ECO:0000256" key="1">
    <source>
        <dbReference type="SAM" id="Coils"/>
    </source>
</evidence>
<evidence type="ECO:0000256" key="2">
    <source>
        <dbReference type="SAM" id="Phobius"/>
    </source>
</evidence>
<keyword evidence="1" id="KW-0175">Coiled coil</keyword>
<keyword evidence="2" id="KW-0472">Membrane</keyword>
<feature type="transmembrane region" description="Helical" evidence="2">
    <location>
        <begin position="20"/>
        <end position="37"/>
    </location>
</feature>
<evidence type="ECO:0000313" key="3">
    <source>
        <dbReference type="EMBL" id="KAG1347141.1"/>
    </source>
</evidence>
<keyword evidence="2" id="KW-1133">Transmembrane helix</keyword>
<gene>
    <name evidence="3" type="ORF">COCNU_06G009700</name>
</gene>
<dbReference type="EMBL" id="CM017877">
    <property type="protein sequence ID" value="KAG1347141.1"/>
    <property type="molecule type" value="Genomic_DNA"/>
</dbReference>
<protein>
    <submittedName>
        <fullName evidence="3">Uncharacterized protein</fullName>
    </submittedName>
</protein>
<comment type="caution">
    <text evidence="3">The sequence shown here is derived from an EMBL/GenBank/DDBJ whole genome shotgun (WGS) entry which is preliminary data.</text>
</comment>
<name>A0A8K0IBD9_COCNU</name>
<dbReference type="Proteomes" id="UP000797356">
    <property type="component" value="Chromosome 6"/>
</dbReference>
<evidence type="ECO:0000313" key="4">
    <source>
        <dbReference type="Proteomes" id="UP000797356"/>
    </source>
</evidence>
<keyword evidence="4" id="KW-1185">Reference proteome</keyword>
<reference evidence="3" key="2">
    <citation type="submission" date="2019-07" db="EMBL/GenBank/DDBJ databases">
        <authorList>
            <person name="Yang Y."/>
            <person name="Bocs S."/>
            <person name="Baudouin L."/>
        </authorList>
    </citation>
    <scope>NUCLEOTIDE SEQUENCE</scope>
    <source>
        <tissue evidence="3">Spear leaf of Hainan Tall coconut</tissue>
    </source>
</reference>